<evidence type="ECO:0000256" key="1">
    <source>
        <dbReference type="SAM" id="SignalP"/>
    </source>
</evidence>
<organism evidence="2 3">
    <name type="scientific">Punica granatum</name>
    <name type="common">Pomegranate</name>
    <dbReference type="NCBI Taxonomy" id="22663"/>
    <lineage>
        <taxon>Eukaryota</taxon>
        <taxon>Viridiplantae</taxon>
        <taxon>Streptophyta</taxon>
        <taxon>Embryophyta</taxon>
        <taxon>Tracheophyta</taxon>
        <taxon>Spermatophyta</taxon>
        <taxon>Magnoliopsida</taxon>
        <taxon>eudicotyledons</taxon>
        <taxon>Gunneridae</taxon>
        <taxon>Pentapetalae</taxon>
        <taxon>rosids</taxon>
        <taxon>malvids</taxon>
        <taxon>Myrtales</taxon>
        <taxon>Lythraceae</taxon>
        <taxon>Punica</taxon>
    </lineage>
</organism>
<reference evidence="3" key="1">
    <citation type="journal article" date="2017" name="Plant J.">
        <title>The pomegranate (Punica granatum L.) genome and the genomics of punicalagin biosynthesis.</title>
        <authorList>
            <person name="Qin G."/>
            <person name="Xu C."/>
            <person name="Ming R."/>
            <person name="Tang H."/>
            <person name="Guyot R."/>
            <person name="Kramer E.M."/>
            <person name="Hu Y."/>
            <person name="Yi X."/>
            <person name="Qi Y."/>
            <person name="Xu X."/>
            <person name="Gao Z."/>
            <person name="Pan H."/>
            <person name="Jian J."/>
            <person name="Tian Y."/>
            <person name="Yue Z."/>
            <person name="Xu Y."/>
        </authorList>
    </citation>
    <scope>NUCLEOTIDE SEQUENCE [LARGE SCALE GENOMIC DNA]</scope>
    <source>
        <strain evidence="3">cv. Dabenzi</strain>
    </source>
</reference>
<gene>
    <name evidence="2" type="ORF">CDL15_Pgr011747</name>
</gene>
<evidence type="ECO:0000313" key="2">
    <source>
        <dbReference type="EMBL" id="OWM83065.1"/>
    </source>
</evidence>
<accession>A0A218XCY6</accession>
<dbReference type="EMBL" id="MTKT01001935">
    <property type="protein sequence ID" value="OWM83065.1"/>
    <property type="molecule type" value="Genomic_DNA"/>
</dbReference>
<sequence length="130" mass="14198">MQSQALSPPLCLSIYLRLSISAAMIITLEGTEAQWSCPWRHSCPATSARGVLTLSSSLCLPISSKLAVAASTPPISKFSSCGLTLKRACKRREDGKRLEKLGDGGYPKVRICRDLKATMRPRGRGLWNTY</sequence>
<feature type="chain" id="PRO_5012239677" evidence="1">
    <location>
        <begin position="34"/>
        <end position="130"/>
    </location>
</feature>
<protein>
    <submittedName>
        <fullName evidence="2">Uncharacterized protein</fullName>
    </submittedName>
</protein>
<feature type="signal peptide" evidence="1">
    <location>
        <begin position="1"/>
        <end position="33"/>
    </location>
</feature>
<dbReference type="AlphaFoldDB" id="A0A218XCY6"/>
<dbReference type="Proteomes" id="UP000197138">
    <property type="component" value="Unassembled WGS sequence"/>
</dbReference>
<keyword evidence="1" id="KW-0732">Signal</keyword>
<evidence type="ECO:0000313" key="3">
    <source>
        <dbReference type="Proteomes" id="UP000197138"/>
    </source>
</evidence>
<proteinExistence type="predicted"/>
<comment type="caution">
    <text evidence="2">The sequence shown here is derived from an EMBL/GenBank/DDBJ whole genome shotgun (WGS) entry which is preliminary data.</text>
</comment>
<name>A0A218XCY6_PUNGR</name>